<dbReference type="SMART" id="SM01040">
    <property type="entry name" value="Bro-N"/>
    <property type="match status" value="1"/>
</dbReference>
<dbReference type="Pfam" id="PF02498">
    <property type="entry name" value="Bro-N"/>
    <property type="match status" value="1"/>
</dbReference>
<protein>
    <recommendedName>
        <fullName evidence="1">Bro-N domain-containing protein</fullName>
    </recommendedName>
</protein>
<evidence type="ECO:0000313" key="3">
    <source>
        <dbReference type="Proteomes" id="UP000238937"/>
    </source>
</evidence>
<dbReference type="AlphaFoldDB" id="A0A2T1FVH1"/>
<dbReference type="PANTHER" id="PTHR36180">
    <property type="entry name" value="DNA-BINDING PROTEIN-RELATED-RELATED"/>
    <property type="match status" value="1"/>
</dbReference>
<dbReference type="InterPro" id="IPR003497">
    <property type="entry name" value="BRO_N_domain"/>
</dbReference>
<keyword evidence="3" id="KW-1185">Reference proteome</keyword>
<evidence type="ECO:0000259" key="1">
    <source>
        <dbReference type="PROSITE" id="PS51750"/>
    </source>
</evidence>
<gene>
    <name evidence="2" type="ORF">C7B77_23600</name>
</gene>
<dbReference type="RefSeq" id="WP_106310693.1">
    <property type="nucleotide sequence ID" value="NZ_PVWO01000432.1"/>
</dbReference>
<organism evidence="2 3">
    <name type="scientific">Chamaesiphon polymorphus CCALA 037</name>
    <dbReference type="NCBI Taxonomy" id="2107692"/>
    <lineage>
        <taxon>Bacteria</taxon>
        <taxon>Bacillati</taxon>
        <taxon>Cyanobacteriota</taxon>
        <taxon>Cyanophyceae</taxon>
        <taxon>Gomontiellales</taxon>
        <taxon>Chamaesiphonaceae</taxon>
        <taxon>Chamaesiphon</taxon>
    </lineage>
</organism>
<feature type="domain" description="Bro-N" evidence="1">
    <location>
        <begin position="6"/>
        <end position="107"/>
    </location>
</feature>
<dbReference type="OrthoDB" id="9812611at2"/>
<name>A0A2T1FVH1_9CYAN</name>
<dbReference type="EMBL" id="PVWO01000432">
    <property type="protein sequence ID" value="PSB48995.1"/>
    <property type="molecule type" value="Genomic_DNA"/>
</dbReference>
<sequence length="145" mass="16402">MSVIHLFEGQEVRFVGIWENPEWIAADVCVILGIKEAPSSMRDFDEDEAGMCTMQVRSENGVEQARQVLTVKEQGLYRLISMSRKPLAKQFRKWMFGEVLLSIRKTGSYSIAQPPQPTLEPIDLLRGCLKSGEVGKKAHKSISYE</sequence>
<dbReference type="Proteomes" id="UP000238937">
    <property type="component" value="Unassembled WGS sequence"/>
</dbReference>
<comment type="caution">
    <text evidence="2">The sequence shown here is derived from an EMBL/GenBank/DDBJ whole genome shotgun (WGS) entry which is preliminary data.</text>
</comment>
<dbReference type="PROSITE" id="PS51750">
    <property type="entry name" value="BRO_N"/>
    <property type="match status" value="1"/>
</dbReference>
<accession>A0A2T1FVH1</accession>
<dbReference type="PANTHER" id="PTHR36180:SF2">
    <property type="entry name" value="BRO FAMILY PROTEIN"/>
    <property type="match status" value="1"/>
</dbReference>
<proteinExistence type="predicted"/>
<reference evidence="2 3" key="1">
    <citation type="submission" date="2018-03" db="EMBL/GenBank/DDBJ databases">
        <title>The ancient ancestry and fast evolution of plastids.</title>
        <authorList>
            <person name="Moore K.R."/>
            <person name="Magnabosco C."/>
            <person name="Momper L."/>
            <person name="Gold D.A."/>
            <person name="Bosak T."/>
            <person name="Fournier G.P."/>
        </authorList>
    </citation>
    <scope>NUCLEOTIDE SEQUENCE [LARGE SCALE GENOMIC DNA]</scope>
    <source>
        <strain evidence="2 3">CCALA 037</strain>
    </source>
</reference>
<evidence type="ECO:0000313" key="2">
    <source>
        <dbReference type="EMBL" id="PSB48995.1"/>
    </source>
</evidence>